<organism evidence="3 4">
    <name type="scientific">Streptomyces adustus</name>
    <dbReference type="NCBI Taxonomy" id="1609272"/>
    <lineage>
        <taxon>Bacteria</taxon>
        <taxon>Bacillati</taxon>
        <taxon>Actinomycetota</taxon>
        <taxon>Actinomycetes</taxon>
        <taxon>Kitasatosporales</taxon>
        <taxon>Streptomycetaceae</taxon>
        <taxon>Streptomyces</taxon>
    </lineage>
</organism>
<sequence length="434" mass="43955">MAAVLCSVAATAAVPGAAAATRTSAASAASSASAAPGYAFAEGARTVVGAAGTADAGRLDPGETYRSTLPKNGKAYYRLELDATSSAYASATAVPAPDASIAAVDGIRVSVQDSDGHACSYDSAIFGAARSPRPVTAWGAREVSPAKALCREPGTYYLVVERLGTTGAAPEAWDLELAVFSEPRLEKTGATRAPEVWNSASPAPLGDEPRARQGGAGFGSATAVGQGVWRADIVPGQTLFYKVPVDWGRQLYATADLGSASGGSGYSVGALVLSLYNPVRAQVEDVGVSYDGTQKSAALAPVPPVRYVNRYDVTDAVGAMRFAGSYYLVVHLAVQVADRFGAGPFGLTLRVRVAGAGETGPGYAGRSAPQGVFEVTAQDRAAADGDAGRSTAMTALAAGGIGTGSVLLLGLGVWTAAARRRDAQTRVSAQNPTA</sequence>
<evidence type="ECO:0000256" key="1">
    <source>
        <dbReference type="SAM" id="Phobius"/>
    </source>
</evidence>
<keyword evidence="1" id="KW-1133">Transmembrane helix</keyword>
<evidence type="ECO:0000256" key="2">
    <source>
        <dbReference type="SAM" id="SignalP"/>
    </source>
</evidence>
<proteinExistence type="predicted"/>
<evidence type="ECO:0000313" key="3">
    <source>
        <dbReference type="EMBL" id="MPY36557.1"/>
    </source>
</evidence>
<name>A0A5N8VMR0_9ACTN</name>
<feature type="chain" id="PRO_5024986701" evidence="2">
    <location>
        <begin position="20"/>
        <end position="434"/>
    </location>
</feature>
<accession>A0A5N8VMR0</accession>
<dbReference type="EMBL" id="VJZD01000231">
    <property type="protein sequence ID" value="MPY36557.1"/>
    <property type="molecule type" value="Genomic_DNA"/>
</dbReference>
<keyword evidence="2" id="KW-0732">Signal</keyword>
<reference evidence="3 4" key="1">
    <citation type="submission" date="2019-07" db="EMBL/GenBank/DDBJ databases">
        <title>New species of Amycolatopsis and Streptomyces.</title>
        <authorList>
            <person name="Duangmal K."/>
            <person name="Teo W.F.A."/>
            <person name="Lipun K."/>
        </authorList>
    </citation>
    <scope>NUCLEOTIDE SEQUENCE [LARGE SCALE GENOMIC DNA]</scope>
    <source>
        <strain evidence="3 4">NBRC 109810</strain>
    </source>
</reference>
<gene>
    <name evidence="3" type="ORF">FNH09_36620</name>
</gene>
<keyword evidence="1" id="KW-0472">Membrane</keyword>
<feature type="signal peptide" evidence="2">
    <location>
        <begin position="1"/>
        <end position="19"/>
    </location>
</feature>
<dbReference type="AlphaFoldDB" id="A0A5N8VMR0"/>
<keyword evidence="1" id="KW-0812">Transmembrane</keyword>
<keyword evidence="4" id="KW-1185">Reference proteome</keyword>
<dbReference type="Proteomes" id="UP000325849">
    <property type="component" value="Unassembled WGS sequence"/>
</dbReference>
<evidence type="ECO:0000313" key="4">
    <source>
        <dbReference type="Proteomes" id="UP000325849"/>
    </source>
</evidence>
<protein>
    <submittedName>
        <fullName evidence="3">Uncharacterized protein</fullName>
    </submittedName>
</protein>
<feature type="transmembrane region" description="Helical" evidence="1">
    <location>
        <begin position="395"/>
        <end position="417"/>
    </location>
</feature>
<comment type="caution">
    <text evidence="3">The sequence shown here is derived from an EMBL/GenBank/DDBJ whole genome shotgun (WGS) entry which is preliminary data.</text>
</comment>